<keyword evidence="4 7" id="KW-1133">Transmembrane helix</keyword>
<keyword evidence="5 7" id="KW-0472">Membrane</keyword>
<dbReference type="GO" id="GO:0005886">
    <property type="term" value="C:plasma membrane"/>
    <property type="evidence" value="ECO:0007669"/>
    <property type="project" value="TreeGrafter"/>
</dbReference>
<evidence type="ECO:0000256" key="2">
    <source>
        <dbReference type="ARBA" id="ARBA00005587"/>
    </source>
</evidence>
<dbReference type="GO" id="GO:0015123">
    <property type="term" value="F:acetate transmembrane transporter activity"/>
    <property type="evidence" value="ECO:0007669"/>
    <property type="project" value="TreeGrafter"/>
</dbReference>
<comment type="subcellular location">
    <subcellularLocation>
        <location evidence="1">Membrane</location>
        <topology evidence="1">Multi-pass membrane protein</topology>
    </subcellularLocation>
</comment>
<dbReference type="PROSITE" id="PS01114">
    <property type="entry name" value="GPR1_FUN34_YAAH"/>
    <property type="match status" value="1"/>
</dbReference>
<feature type="region of interest" description="Disordered" evidence="6">
    <location>
        <begin position="1"/>
        <end position="35"/>
    </location>
</feature>
<dbReference type="AlphaFoldDB" id="A0A9W9KU43"/>
<dbReference type="PANTHER" id="PTHR31123:SF1">
    <property type="entry name" value="ACCUMULATION OF DYADS PROTEIN 2-RELATED"/>
    <property type="match status" value="1"/>
</dbReference>
<dbReference type="InterPro" id="IPR000791">
    <property type="entry name" value="Gpr1/Fun34/SatP-like"/>
</dbReference>
<reference evidence="8" key="1">
    <citation type="submission" date="2022-12" db="EMBL/GenBank/DDBJ databases">
        <authorList>
            <person name="Petersen C."/>
        </authorList>
    </citation>
    <scope>NUCLEOTIDE SEQUENCE</scope>
    <source>
        <strain evidence="8">IBT 21472</strain>
    </source>
</reference>
<comment type="similarity">
    <text evidence="2">Belongs to the acetate uptake transporter (AceTr) (TC 2.A.96) family.</text>
</comment>
<keyword evidence="9" id="KW-1185">Reference proteome</keyword>
<keyword evidence="3 7" id="KW-0812">Transmembrane</keyword>
<comment type="caution">
    <text evidence="8">The sequence shown here is derived from an EMBL/GenBank/DDBJ whole genome shotgun (WGS) entry which is preliminary data.</text>
</comment>
<evidence type="ECO:0000256" key="5">
    <source>
        <dbReference type="ARBA" id="ARBA00023136"/>
    </source>
</evidence>
<gene>
    <name evidence="8" type="ORF">N7476_010817</name>
</gene>
<dbReference type="Pfam" id="PF01184">
    <property type="entry name" value="Gpr1_Fun34_YaaH"/>
    <property type="match status" value="1"/>
</dbReference>
<feature type="transmembrane region" description="Helical" evidence="7">
    <location>
        <begin position="142"/>
        <end position="163"/>
    </location>
</feature>
<dbReference type="Proteomes" id="UP001147746">
    <property type="component" value="Unassembled WGS sequence"/>
</dbReference>
<dbReference type="InterPro" id="IPR047622">
    <property type="entry name" value="GPR1_FUN34_YAAH"/>
</dbReference>
<dbReference type="EMBL" id="JAPZBO010000010">
    <property type="protein sequence ID" value="KAJ5299260.1"/>
    <property type="molecule type" value="Genomic_DNA"/>
</dbReference>
<evidence type="ECO:0000256" key="7">
    <source>
        <dbReference type="SAM" id="Phobius"/>
    </source>
</evidence>
<dbReference type="PANTHER" id="PTHR31123">
    <property type="entry name" value="ACCUMULATION OF DYADS PROTEIN 2-RELATED"/>
    <property type="match status" value="1"/>
</dbReference>
<feature type="compositionally biased region" description="Polar residues" evidence="6">
    <location>
        <begin position="26"/>
        <end position="35"/>
    </location>
</feature>
<dbReference type="InterPro" id="IPR051633">
    <property type="entry name" value="AceTr"/>
</dbReference>
<feature type="transmembrane region" description="Helical" evidence="7">
    <location>
        <begin position="211"/>
        <end position="233"/>
    </location>
</feature>
<evidence type="ECO:0000256" key="1">
    <source>
        <dbReference type="ARBA" id="ARBA00004141"/>
    </source>
</evidence>
<evidence type="ECO:0000256" key="6">
    <source>
        <dbReference type="SAM" id="MobiDB-lite"/>
    </source>
</evidence>
<evidence type="ECO:0000313" key="9">
    <source>
        <dbReference type="Proteomes" id="UP001147746"/>
    </source>
</evidence>
<protein>
    <submittedName>
        <fullName evidence="8">Uncharacterized protein</fullName>
    </submittedName>
</protein>
<evidence type="ECO:0000256" key="4">
    <source>
        <dbReference type="ARBA" id="ARBA00022989"/>
    </source>
</evidence>
<dbReference type="OrthoDB" id="3648309at2759"/>
<sequence>MSSSNSDPKAEVDPSNLEAGIEHQDTLNQEPIQNRHSLRSVQSVDYGRFGPLARVRTSGTLYPPFAGEFQPGSFRPGPVEQRKIGNPAPLGLCGFALTTFVLGCINMKARGITEPYMVVGPAFAYGGLVQVLSGMWEMAVGNTFGATALTSYGGFWISLAITFTPGGFEIASELTKADNGSMGMFYDSLGLFLMGWFIFTFLMLLCTVKSTVVFFSLFLSVDIAFLLLALGYLIRDSVGDPSQKILTAGGFFSLLAAFLAWWAAFAGVADTSNSFFIVPVWHFPWSEKGKKSRRSKE</sequence>
<evidence type="ECO:0000256" key="3">
    <source>
        <dbReference type="ARBA" id="ARBA00022692"/>
    </source>
</evidence>
<feature type="transmembrane region" description="Helical" evidence="7">
    <location>
        <begin position="88"/>
        <end position="105"/>
    </location>
</feature>
<feature type="transmembrane region" description="Helical" evidence="7">
    <location>
        <begin position="117"/>
        <end position="136"/>
    </location>
</feature>
<accession>A0A9W9KU43</accession>
<feature type="transmembrane region" description="Helical" evidence="7">
    <location>
        <begin position="245"/>
        <end position="264"/>
    </location>
</feature>
<organism evidence="8 9">
    <name type="scientific">Penicillium atrosanguineum</name>
    <dbReference type="NCBI Taxonomy" id="1132637"/>
    <lineage>
        <taxon>Eukaryota</taxon>
        <taxon>Fungi</taxon>
        <taxon>Dikarya</taxon>
        <taxon>Ascomycota</taxon>
        <taxon>Pezizomycotina</taxon>
        <taxon>Eurotiomycetes</taxon>
        <taxon>Eurotiomycetidae</taxon>
        <taxon>Eurotiales</taxon>
        <taxon>Aspergillaceae</taxon>
        <taxon>Penicillium</taxon>
    </lineage>
</organism>
<reference evidence="8" key="2">
    <citation type="journal article" date="2023" name="IMA Fungus">
        <title>Comparative genomic study of the Penicillium genus elucidates a diverse pangenome and 15 lateral gene transfer events.</title>
        <authorList>
            <person name="Petersen C."/>
            <person name="Sorensen T."/>
            <person name="Nielsen M.R."/>
            <person name="Sondergaard T.E."/>
            <person name="Sorensen J.L."/>
            <person name="Fitzpatrick D.A."/>
            <person name="Frisvad J.C."/>
            <person name="Nielsen K.L."/>
        </authorList>
    </citation>
    <scope>NUCLEOTIDE SEQUENCE</scope>
    <source>
        <strain evidence="8">IBT 21472</strain>
    </source>
</reference>
<feature type="transmembrane region" description="Helical" evidence="7">
    <location>
        <begin position="184"/>
        <end position="205"/>
    </location>
</feature>
<evidence type="ECO:0000313" key="8">
    <source>
        <dbReference type="EMBL" id="KAJ5299260.1"/>
    </source>
</evidence>
<proteinExistence type="inferred from homology"/>
<name>A0A9W9KU43_9EURO</name>
<dbReference type="NCBIfam" id="NF038013">
    <property type="entry name" value="AceTr_1"/>
    <property type="match status" value="1"/>
</dbReference>